<dbReference type="GO" id="GO:0006355">
    <property type="term" value="P:regulation of DNA-templated transcription"/>
    <property type="evidence" value="ECO:0007669"/>
    <property type="project" value="InterPro"/>
</dbReference>
<keyword evidence="2" id="KW-0805">Transcription regulation</keyword>
<keyword evidence="4" id="KW-0804">Transcription</keyword>
<evidence type="ECO:0000256" key="1">
    <source>
        <dbReference type="ARBA" id="ARBA00022553"/>
    </source>
</evidence>
<dbReference type="InterPro" id="IPR000792">
    <property type="entry name" value="Tscrpt_reg_LuxR_C"/>
</dbReference>
<feature type="modified residue" description="4-aspartylphosphate" evidence="5">
    <location>
        <position position="59"/>
    </location>
</feature>
<evidence type="ECO:0000256" key="4">
    <source>
        <dbReference type="ARBA" id="ARBA00023163"/>
    </source>
</evidence>
<sequence length="229" mass="24150">MEFGHVGRVVVADDEPVVRRGLRTSVESTGEFHVVAEAADGHEAVEAVRTHLPDILLLDIHMPRMSGPEATAALRSPDSGAVVHIVVTTGVGLDADVEQALALGADAFLPKGAPREEVLAALRAVQEGDAALSPQVLRHVLDALGTPAAAQRRQARERLDVLSAREAEVLGLVAEGLTNREIGERLQLAQEEVKDRIGLMLAELDAANRLQLALLAHTAAGPEAEGAPQ</sequence>
<dbReference type="InterPro" id="IPR039420">
    <property type="entry name" value="WalR-like"/>
</dbReference>
<dbReference type="PROSITE" id="PS50110">
    <property type="entry name" value="RESPONSE_REGULATORY"/>
    <property type="match status" value="1"/>
</dbReference>
<accession>A0AB39XZJ4</accession>
<feature type="domain" description="HTH luxR-type" evidence="6">
    <location>
        <begin position="155"/>
        <end position="220"/>
    </location>
</feature>
<keyword evidence="3" id="KW-0238">DNA-binding</keyword>
<reference evidence="8" key="1">
    <citation type="submission" date="2024-08" db="EMBL/GenBank/DDBJ databases">
        <authorList>
            <person name="Yu S.T."/>
        </authorList>
    </citation>
    <scope>NUCLEOTIDE SEQUENCE</scope>
    <source>
        <strain evidence="8">R33</strain>
    </source>
</reference>
<dbReference type="CDD" id="cd17535">
    <property type="entry name" value="REC_NarL-like"/>
    <property type="match status" value="1"/>
</dbReference>
<dbReference type="Pfam" id="PF00072">
    <property type="entry name" value="Response_reg"/>
    <property type="match status" value="1"/>
</dbReference>
<dbReference type="SUPFAM" id="SSF46894">
    <property type="entry name" value="C-terminal effector domain of the bipartite response regulators"/>
    <property type="match status" value="1"/>
</dbReference>
<evidence type="ECO:0000256" key="2">
    <source>
        <dbReference type="ARBA" id="ARBA00023015"/>
    </source>
</evidence>
<evidence type="ECO:0000256" key="5">
    <source>
        <dbReference type="PROSITE-ProRule" id="PRU00169"/>
    </source>
</evidence>
<dbReference type="CDD" id="cd06170">
    <property type="entry name" value="LuxR_C_like"/>
    <property type="match status" value="1"/>
</dbReference>
<dbReference type="InterPro" id="IPR016032">
    <property type="entry name" value="Sig_transdc_resp-reg_C-effctor"/>
</dbReference>
<dbReference type="SMART" id="SM00421">
    <property type="entry name" value="HTH_LUXR"/>
    <property type="match status" value="1"/>
</dbReference>
<gene>
    <name evidence="8" type="ORF">AB5J51_06875</name>
</gene>
<dbReference type="Gene3D" id="3.40.50.2300">
    <property type="match status" value="1"/>
</dbReference>
<evidence type="ECO:0000259" key="6">
    <source>
        <dbReference type="PROSITE" id="PS50043"/>
    </source>
</evidence>
<organism evidence="8">
    <name type="scientific">Streptomyces sp. R33</name>
    <dbReference type="NCBI Taxonomy" id="3238629"/>
    <lineage>
        <taxon>Bacteria</taxon>
        <taxon>Bacillati</taxon>
        <taxon>Actinomycetota</taxon>
        <taxon>Actinomycetes</taxon>
        <taxon>Kitasatosporales</taxon>
        <taxon>Streptomycetaceae</taxon>
        <taxon>Streptomyces</taxon>
    </lineage>
</organism>
<dbReference type="GO" id="GO:0003677">
    <property type="term" value="F:DNA binding"/>
    <property type="evidence" value="ECO:0007669"/>
    <property type="project" value="UniProtKB-KW"/>
</dbReference>
<dbReference type="InterPro" id="IPR058245">
    <property type="entry name" value="NreC/VraR/RcsB-like_REC"/>
</dbReference>
<proteinExistence type="predicted"/>
<dbReference type="PROSITE" id="PS50043">
    <property type="entry name" value="HTH_LUXR_2"/>
    <property type="match status" value="1"/>
</dbReference>
<dbReference type="RefSeq" id="WP_369777156.1">
    <property type="nucleotide sequence ID" value="NZ_CP165727.1"/>
</dbReference>
<evidence type="ECO:0000313" key="8">
    <source>
        <dbReference type="EMBL" id="XDV62679.1"/>
    </source>
</evidence>
<dbReference type="PRINTS" id="PR00038">
    <property type="entry name" value="HTHLUXR"/>
</dbReference>
<protein>
    <submittedName>
        <fullName evidence="8">Response regulator</fullName>
    </submittedName>
</protein>
<dbReference type="InterPro" id="IPR001789">
    <property type="entry name" value="Sig_transdc_resp-reg_receiver"/>
</dbReference>
<keyword evidence="1 5" id="KW-0597">Phosphoprotein</keyword>
<name>A0AB39XZJ4_9ACTN</name>
<dbReference type="Pfam" id="PF00196">
    <property type="entry name" value="GerE"/>
    <property type="match status" value="1"/>
</dbReference>
<dbReference type="InterPro" id="IPR011006">
    <property type="entry name" value="CheY-like_superfamily"/>
</dbReference>
<dbReference type="GO" id="GO:0000160">
    <property type="term" value="P:phosphorelay signal transduction system"/>
    <property type="evidence" value="ECO:0007669"/>
    <property type="project" value="InterPro"/>
</dbReference>
<feature type="domain" description="Response regulatory" evidence="7">
    <location>
        <begin position="8"/>
        <end position="126"/>
    </location>
</feature>
<dbReference type="PANTHER" id="PTHR43214:SF24">
    <property type="entry name" value="TRANSCRIPTIONAL REGULATORY PROTEIN NARL-RELATED"/>
    <property type="match status" value="1"/>
</dbReference>
<dbReference type="AlphaFoldDB" id="A0AB39XZJ4"/>
<dbReference type="EMBL" id="CP165727">
    <property type="protein sequence ID" value="XDV62679.1"/>
    <property type="molecule type" value="Genomic_DNA"/>
</dbReference>
<dbReference type="SMART" id="SM00448">
    <property type="entry name" value="REC"/>
    <property type="match status" value="1"/>
</dbReference>
<evidence type="ECO:0000259" key="7">
    <source>
        <dbReference type="PROSITE" id="PS50110"/>
    </source>
</evidence>
<dbReference type="PANTHER" id="PTHR43214">
    <property type="entry name" value="TWO-COMPONENT RESPONSE REGULATOR"/>
    <property type="match status" value="1"/>
</dbReference>
<evidence type="ECO:0000256" key="3">
    <source>
        <dbReference type="ARBA" id="ARBA00023125"/>
    </source>
</evidence>
<dbReference type="SUPFAM" id="SSF52172">
    <property type="entry name" value="CheY-like"/>
    <property type="match status" value="1"/>
</dbReference>